<dbReference type="EMBL" id="MBTA01000001">
    <property type="protein sequence ID" value="RKD20289.1"/>
    <property type="molecule type" value="Genomic_DNA"/>
</dbReference>
<accession>A0A419SBU8</accession>
<reference evidence="1 2" key="1">
    <citation type="submission" date="2016-07" db="EMBL/GenBank/DDBJ databases">
        <title>Genome of Pelobium manganitolerans.</title>
        <authorList>
            <person name="Wu S."/>
            <person name="Wang G."/>
        </authorList>
    </citation>
    <scope>NUCLEOTIDE SEQUENCE [LARGE SCALE GENOMIC DNA]</scope>
    <source>
        <strain evidence="1 2">YS-25</strain>
    </source>
</reference>
<evidence type="ECO:0000313" key="2">
    <source>
        <dbReference type="Proteomes" id="UP000283433"/>
    </source>
</evidence>
<dbReference type="AlphaFoldDB" id="A0A419SBU8"/>
<dbReference type="InterPro" id="IPR019064">
    <property type="entry name" value="Restrct_endonuc_II_NlaIV"/>
</dbReference>
<dbReference type="OrthoDB" id="2057768at2"/>
<protein>
    <recommendedName>
        <fullName evidence="3">Restriction endonuclease</fullName>
    </recommendedName>
</protein>
<proteinExistence type="predicted"/>
<comment type="caution">
    <text evidence="1">The sequence shown here is derived from an EMBL/GenBank/DDBJ whole genome shotgun (WGS) entry which is preliminary data.</text>
</comment>
<dbReference type="Proteomes" id="UP000283433">
    <property type="component" value="Unassembled WGS sequence"/>
</dbReference>
<name>A0A419SBU8_9SPHI</name>
<dbReference type="Pfam" id="PF09564">
    <property type="entry name" value="RE_NgoBV"/>
    <property type="match status" value="1"/>
</dbReference>
<gene>
    <name evidence="1" type="ORF">BCY91_01330</name>
</gene>
<dbReference type="GO" id="GO:0009036">
    <property type="term" value="F:type II site-specific deoxyribonuclease activity"/>
    <property type="evidence" value="ECO:0007669"/>
    <property type="project" value="InterPro"/>
</dbReference>
<keyword evidence="2" id="KW-1185">Reference proteome</keyword>
<sequence>MKLSGHELYNKLVNEYKIIGEKGIINFTLKDLTISIETKDTVGNLLQEWLKTWMMVEKVEFEENTNSQVFPDFYLDKHNQKLDLLEVKSFDWDRGPGFDLANFDSYCNSLLTTAYRLNSDYLIFSYQMKGSELTIKDVWIKKIWELACPSGTYPVKVQEKKSVIYNIRPGIWYSERSKFKPFNSLEEFLSALNETRYQYPQTRHTNGHWLQNVLKNYEEHTGVKLQVR</sequence>
<evidence type="ECO:0000313" key="1">
    <source>
        <dbReference type="EMBL" id="RKD20289.1"/>
    </source>
</evidence>
<organism evidence="1 2">
    <name type="scientific">Pelobium manganitolerans</name>
    <dbReference type="NCBI Taxonomy" id="1842495"/>
    <lineage>
        <taxon>Bacteria</taxon>
        <taxon>Pseudomonadati</taxon>
        <taxon>Bacteroidota</taxon>
        <taxon>Sphingobacteriia</taxon>
        <taxon>Sphingobacteriales</taxon>
        <taxon>Sphingobacteriaceae</taxon>
        <taxon>Pelobium</taxon>
    </lineage>
</organism>
<dbReference type="RefSeq" id="WP_120180207.1">
    <property type="nucleotide sequence ID" value="NZ_MBTA01000001.1"/>
</dbReference>
<evidence type="ECO:0008006" key="3">
    <source>
        <dbReference type="Google" id="ProtNLM"/>
    </source>
</evidence>